<dbReference type="RefSeq" id="WP_157751794.1">
    <property type="nucleotide sequence ID" value="NZ_BOMJ01000034.1"/>
</dbReference>
<evidence type="ECO:0000313" key="2">
    <source>
        <dbReference type="EMBL" id="SDT66593.1"/>
    </source>
</evidence>
<proteinExistence type="predicted"/>
<reference evidence="2 3" key="1">
    <citation type="submission" date="2016-10" db="EMBL/GenBank/DDBJ databases">
        <authorList>
            <person name="de Groot N.N."/>
        </authorList>
    </citation>
    <scope>NUCLEOTIDE SEQUENCE [LARGE SCALE GENOMIC DNA]</scope>
    <source>
        <strain evidence="2 3">DSM 43941</strain>
    </source>
</reference>
<feature type="compositionally biased region" description="Pro residues" evidence="1">
    <location>
        <begin position="494"/>
        <end position="524"/>
    </location>
</feature>
<keyword evidence="3" id="KW-1185">Reference proteome</keyword>
<sequence length="804" mass="85078">MRSSRQQKPDSTPSPQRPADADLPIPVAGLCDLVLVRTADGGLARPDAPETALNAGQLTDYAQASAVAGRDLRVLVDDGAGYAALLGPVADSLSCDIIVTPVGASVKLLVTPGGRRGEAMPVDRVSGDVVEWALVQPAAVATTLPGWFDLAGGLVLHRPGLATLPLPGGLEFANREDFVVRRAAVAQLGTGHPDLVTVALATRDGGFRLSAYLLDPAGRAPGRYSGRDVAAALSSIHLYGGDLRLWLRWPDNESECRQLVAEVTALAEATGATVWAPEPGGEAVLLRGCRDLAARDRSGAITGWREFRPPGAPETYRFVTDRDGRLVPREGPEVLTTDGVALISTGRLPEAALRERYSDLSAETGTVLLDLAVLDDGRVALRYGDGSHLAVSTAELRGLLEGSGWAGEDLLLLTPVPPDRAVGMRDHLTLLERELGVEVWCLPPGATVVVRDGLARAVDDRRQPTRWLRAGSVESARWRNDDGWLVPRQRHTPAPMPAAPAPAPAVAAAPPPERMPTPSGPPATVPARGDRPHGIGWLPAVPEVNAEPLQLWLACPWPPQRVPVEGVPAANLFLIGALDGERVARANPAKYLLSLRVEAGGAVDLGRVTGVPADLGPQVSEPGTFLLPAGWLNQARLRAGWRIGADGRPHEHTDLPADPVVLRCTGARHGADGLPDEAVHWPRGERGGGAWAVLPETPAPTAGDSLPLLSRRPAVRPGSRLVHLRVEAHQAIDVPATAAAMAGLTSVRSRVPDLVADGVTLLLPKQAWDRTRVDQVLYADDGKWRQRSKGIDLPLSSLLAPERG</sequence>
<feature type="region of interest" description="Disordered" evidence="1">
    <location>
        <begin position="490"/>
        <end position="527"/>
    </location>
</feature>
<gene>
    <name evidence="2" type="ORF">SAMN04489716_5367</name>
</gene>
<feature type="region of interest" description="Disordered" evidence="1">
    <location>
        <begin position="1"/>
        <end position="22"/>
    </location>
</feature>
<dbReference type="Proteomes" id="UP000198688">
    <property type="component" value="Chromosome I"/>
</dbReference>
<dbReference type="AlphaFoldDB" id="A0A1H2C831"/>
<dbReference type="OrthoDB" id="3404087at2"/>
<dbReference type="EMBL" id="LT629758">
    <property type="protein sequence ID" value="SDT66593.1"/>
    <property type="molecule type" value="Genomic_DNA"/>
</dbReference>
<feature type="compositionally biased region" description="Polar residues" evidence="1">
    <location>
        <begin position="1"/>
        <end position="14"/>
    </location>
</feature>
<organism evidence="2 3">
    <name type="scientific">Actinoplanes derwentensis</name>
    <dbReference type="NCBI Taxonomy" id="113562"/>
    <lineage>
        <taxon>Bacteria</taxon>
        <taxon>Bacillati</taxon>
        <taxon>Actinomycetota</taxon>
        <taxon>Actinomycetes</taxon>
        <taxon>Micromonosporales</taxon>
        <taxon>Micromonosporaceae</taxon>
        <taxon>Actinoplanes</taxon>
    </lineage>
</organism>
<protein>
    <submittedName>
        <fullName evidence="2">Uncharacterized protein</fullName>
    </submittedName>
</protein>
<accession>A0A1H2C831</accession>
<name>A0A1H2C831_9ACTN</name>
<evidence type="ECO:0000256" key="1">
    <source>
        <dbReference type="SAM" id="MobiDB-lite"/>
    </source>
</evidence>
<evidence type="ECO:0000313" key="3">
    <source>
        <dbReference type="Proteomes" id="UP000198688"/>
    </source>
</evidence>